<feature type="binding site" evidence="3">
    <location>
        <position position="238"/>
    </location>
    <ligand>
        <name>Ca(2+)</name>
        <dbReference type="ChEBI" id="CHEBI:29108"/>
    </ligand>
</feature>
<dbReference type="CDD" id="cd01051">
    <property type="entry name" value="Mn_catalase"/>
    <property type="match status" value="1"/>
</dbReference>
<accession>A0A327M509</accession>
<evidence type="ECO:0000313" key="4">
    <source>
        <dbReference type="EMBL" id="RAI57869.1"/>
    </source>
</evidence>
<evidence type="ECO:0000256" key="3">
    <source>
        <dbReference type="PIRSR" id="PIRSR607760-2"/>
    </source>
</evidence>
<dbReference type="RefSeq" id="WP_111470986.1">
    <property type="nucleotide sequence ID" value="NZ_QLIX01000013.1"/>
</dbReference>
<keyword evidence="5" id="KW-1185">Reference proteome</keyword>
<keyword evidence="2" id="KW-0479">Metal-binding</keyword>
<evidence type="ECO:0000313" key="5">
    <source>
        <dbReference type="Proteomes" id="UP000249065"/>
    </source>
</evidence>
<dbReference type="Gene3D" id="1.20.1260.10">
    <property type="match status" value="1"/>
</dbReference>
<proteinExistence type="inferred from homology"/>
<dbReference type="Proteomes" id="UP000249065">
    <property type="component" value="Unassembled WGS sequence"/>
</dbReference>
<comment type="cofactor">
    <cofactor evidence="3">
        <name>Ca(2+)</name>
        <dbReference type="ChEBI" id="CHEBI:29108"/>
    </cofactor>
    <text evidence="3">Binds 1 Ca(2+) ion per subunit.</text>
</comment>
<gene>
    <name evidence="4" type="ORF">DOO78_16610</name>
</gene>
<organism evidence="4 5">
    <name type="scientific">Roseicella frigidaeris</name>
    <dbReference type="NCBI Taxonomy" id="2230885"/>
    <lineage>
        <taxon>Bacteria</taxon>
        <taxon>Pseudomonadati</taxon>
        <taxon>Pseudomonadota</taxon>
        <taxon>Alphaproteobacteria</taxon>
        <taxon>Acetobacterales</taxon>
        <taxon>Roseomonadaceae</taxon>
        <taxon>Roseicella</taxon>
    </lineage>
</organism>
<dbReference type="InterPro" id="IPR039377">
    <property type="entry name" value="Mn_catalase_dom"/>
</dbReference>
<dbReference type="AlphaFoldDB" id="A0A327M509"/>
<comment type="caution">
    <text evidence="4">The sequence shown here is derived from an EMBL/GenBank/DDBJ whole genome shotgun (WGS) entry which is preliminary data.</text>
</comment>
<dbReference type="InterPro" id="IPR007760">
    <property type="entry name" value="Mn_catalase"/>
</dbReference>
<feature type="binding site" evidence="2">
    <location>
        <position position="36"/>
    </location>
    <ligand>
        <name>Mn(2+)</name>
        <dbReference type="ChEBI" id="CHEBI:29035"/>
        <label>1</label>
    </ligand>
</feature>
<dbReference type="GO" id="GO:0046872">
    <property type="term" value="F:metal ion binding"/>
    <property type="evidence" value="ECO:0007669"/>
    <property type="project" value="UniProtKB-KW"/>
</dbReference>
<dbReference type="Pfam" id="PF05067">
    <property type="entry name" value="Mn_catalase"/>
    <property type="match status" value="1"/>
</dbReference>
<dbReference type="InterPro" id="IPR012347">
    <property type="entry name" value="Ferritin-like"/>
</dbReference>
<comment type="similarity">
    <text evidence="1">Belongs to the manganese catalase family.</text>
</comment>
<feature type="binding site" evidence="2">
    <location>
        <position position="73"/>
    </location>
    <ligand>
        <name>Mn(2+)</name>
        <dbReference type="ChEBI" id="CHEBI:29035"/>
        <label>1</label>
    </ligand>
</feature>
<dbReference type="SUPFAM" id="SSF47240">
    <property type="entry name" value="Ferritin-like"/>
    <property type="match status" value="1"/>
</dbReference>
<feature type="binding site" evidence="2">
    <location>
        <position position="70"/>
    </location>
    <ligand>
        <name>Mn(2+)</name>
        <dbReference type="ChEBI" id="CHEBI:29035"/>
        <label>1</label>
    </ligand>
</feature>
<reference evidence="5" key="1">
    <citation type="submission" date="2018-06" db="EMBL/GenBank/DDBJ databases">
        <authorList>
            <person name="Khan S.A."/>
        </authorList>
    </citation>
    <scope>NUCLEOTIDE SEQUENCE [LARGE SCALE GENOMIC DNA]</scope>
    <source>
        <strain evidence="5">DB-1506</strain>
    </source>
</reference>
<feature type="binding site" evidence="2">
    <location>
        <position position="189"/>
    </location>
    <ligand>
        <name>Mn(2+)</name>
        <dbReference type="ChEBI" id="CHEBI:29035"/>
        <label>1</label>
    </ligand>
</feature>
<evidence type="ECO:0000256" key="1">
    <source>
        <dbReference type="ARBA" id="ARBA00007644"/>
    </source>
</evidence>
<evidence type="ECO:0000256" key="2">
    <source>
        <dbReference type="PIRSR" id="PIRSR607760-1"/>
    </source>
</evidence>
<dbReference type="InterPro" id="IPR009078">
    <property type="entry name" value="Ferritin-like_SF"/>
</dbReference>
<dbReference type="OrthoDB" id="8334870at2"/>
<comment type="cofactor">
    <cofactor evidence="2">
        <name>Mn(2+)</name>
        <dbReference type="ChEBI" id="CHEBI:29035"/>
    </cofactor>
    <text evidence="2">Binds 2 manganese ions per subunit.</text>
</comment>
<protein>
    <submittedName>
        <fullName evidence="4">Manganese catalase family protein</fullName>
    </submittedName>
</protein>
<feature type="binding site" evidence="2">
    <location>
        <position position="156"/>
    </location>
    <ligand>
        <name>Mn(2+)</name>
        <dbReference type="ChEBI" id="CHEBI:29035"/>
        <label>1</label>
    </ligand>
</feature>
<name>A0A327M509_9PROT</name>
<sequence>MFMRIDKLQAELPAPKRKDPNAAAALQELLGGKYGEMSTLGNYMFQSFNFRSKDKLRPFYSLVASITAEELGHVELVSNGVAMLANGPDSAGDETGGQDISGAPFEAMKDIRSFASFASHAGGSVPVNSNGMSWNADMVTTTGNVVVDLLHNFHLECGARLHKLRVYETLSDLTGREVCGYLLVRGSVHAHAYALALKQITGADITKVLPTPNIPLGNIPECQKYLQEGSHRRLYTWSPADYKEIAGLWGNGEQALPGDPPGELQVVDGLPEGGKIHQLTGVASAFTPDYAPEEMFEVATKLYKMSR</sequence>
<dbReference type="EMBL" id="QLIX01000013">
    <property type="protein sequence ID" value="RAI57869.1"/>
    <property type="molecule type" value="Genomic_DNA"/>
</dbReference>
<keyword evidence="2" id="KW-0464">Manganese</keyword>
<keyword evidence="3" id="KW-0106">Calcium</keyword>